<accession>A0A4Q1BWV4</accession>
<feature type="region of interest" description="Disordered" evidence="1">
    <location>
        <begin position="134"/>
        <end position="159"/>
    </location>
</feature>
<proteinExistence type="predicted"/>
<gene>
    <name evidence="2" type="ORF">M231_00194</name>
</gene>
<evidence type="ECO:0000256" key="1">
    <source>
        <dbReference type="SAM" id="MobiDB-lite"/>
    </source>
</evidence>
<evidence type="ECO:0000313" key="3">
    <source>
        <dbReference type="Proteomes" id="UP000289152"/>
    </source>
</evidence>
<feature type="compositionally biased region" description="Basic and acidic residues" evidence="1">
    <location>
        <begin position="146"/>
        <end position="159"/>
    </location>
</feature>
<reference evidence="2 3" key="1">
    <citation type="submission" date="2016-06" db="EMBL/GenBank/DDBJ databases">
        <title>Evolution of pathogenesis and genome organization in the Tremellales.</title>
        <authorList>
            <person name="Cuomo C."/>
            <person name="Litvintseva A."/>
            <person name="Heitman J."/>
            <person name="Chen Y."/>
            <person name="Sun S."/>
            <person name="Springer D."/>
            <person name="Dromer F."/>
            <person name="Young S."/>
            <person name="Zeng Q."/>
            <person name="Chapman S."/>
            <person name="Gujja S."/>
            <person name="Saif S."/>
            <person name="Birren B."/>
        </authorList>
    </citation>
    <scope>NUCLEOTIDE SEQUENCE [LARGE SCALE GENOMIC DNA]</scope>
    <source>
        <strain evidence="2 3">ATCC 28783</strain>
    </source>
</reference>
<dbReference type="Proteomes" id="UP000289152">
    <property type="component" value="Unassembled WGS sequence"/>
</dbReference>
<protein>
    <submittedName>
        <fullName evidence="2">Uncharacterized protein</fullName>
    </submittedName>
</protein>
<dbReference type="InParanoid" id="A0A4Q1BWV4"/>
<sequence length="159" mass="17473">MAGGHVGPTGASENAGPKERERSWEIENSVLCTQAAVFAPAEPSVEVNTTLIMSHDDTSEQPVEIGGTVELSVDRVSFTKYLKEREEKRLQSLFWVNFGTMAEAMGHNLFEIKGQTETYLKEHSSTMLPFLTVKTEMPSSGDSDSPEVKTEDTSERATS</sequence>
<dbReference type="EMBL" id="SDIL01000001">
    <property type="protein sequence ID" value="RXK42640.1"/>
    <property type="molecule type" value="Genomic_DNA"/>
</dbReference>
<feature type="region of interest" description="Disordered" evidence="1">
    <location>
        <begin position="1"/>
        <end position="22"/>
    </location>
</feature>
<comment type="caution">
    <text evidence="2">The sequence shown here is derived from an EMBL/GenBank/DDBJ whole genome shotgun (WGS) entry which is preliminary data.</text>
</comment>
<evidence type="ECO:0000313" key="2">
    <source>
        <dbReference type="EMBL" id="RXK42640.1"/>
    </source>
</evidence>
<dbReference type="AlphaFoldDB" id="A0A4Q1BWV4"/>
<organism evidence="2 3">
    <name type="scientific">Tremella mesenterica</name>
    <name type="common">Jelly fungus</name>
    <dbReference type="NCBI Taxonomy" id="5217"/>
    <lineage>
        <taxon>Eukaryota</taxon>
        <taxon>Fungi</taxon>
        <taxon>Dikarya</taxon>
        <taxon>Basidiomycota</taxon>
        <taxon>Agaricomycotina</taxon>
        <taxon>Tremellomycetes</taxon>
        <taxon>Tremellales</taxon>
        <taxon>Tremellaceae</taxon>
        <taxon>Tremella</taxon>
    </lineage>
</organism>
<dbReference type="VEuPathDB" id="FungiDB:TREMEDRAFT_59098"/>
<keyword evidence="3" id="KW-1185">Reference proteome</keyword>
<name>A0A4Q1BWV4_TREME</name>